<dbReference type="RefSeq" id="WP_052219917.1">
    <property type="nucleotide sequence ID" value="NZ_LHUR01000010.1"/>
</dbReference>
<evidence type="ECO:0000313" key="5">
    <source>
        <dbReference type="EMBL" id="KOA21183.1"/>
    </source>
</evidence>
<organism evidence="5 6">
    <name type="scientific">Clostridium homopropionicum DSM 5847</name>
    <dbReference type="NCBI Taxonomy" id="1121318"/>
    <lineage>
        <taxon>Bacteria</taxon>
        <taxon>Bacillati</taxon>
        <taxon>Bacillota</taxon>
        <taxon>Clostridia</taxon>
        <taxon>Eubacteriales</taxon>
        <taxon>Clostridiaceae</taxon>
        <taxon>Clostridium</taxon>
    </lineage>
</organism>
<dbReference type="STRING" id="36844.SAMN04488501_10754"/>
<dbReference type="GO" id="GO:0005524">
    <property type="term" value="F:ATP binding"/>
    <property type="evidence" value="ECO:0007669"/>
    <property type="project" value="UniProtKB-UniRule"/>
</dbReference>
<dbReference type="PROSITE" id="PS51161">
    <property type="entry name" value="ATP_CONE"/>
    <property type="match status" value="1"/>
</dbReference>
<keyword evidence="2 3" id="KW-0067">ATP-binding</keyword>
<keyword evidence="1 3" id="KW-0547">Nucleotide-binding</keyword>
<evidence type="ECO:0000256" key="1">
    <source>
        <dbReference type="ARBA" id="ARBA00022741"/>
    </source>
</evidence>
<proteinExistence type="predicted"/>
<reference evidence="6" key="1">
    <citation type="submission" date="2015-08" db="EMBL/GenBank/DDBJ databases">
        <title>Genome sequence of the strict anaerobe Clostridium homopropionicum LuHBu1 (DSM 5847T).</title>
        <authorList>
            <person name="Poehlein A."/>
            <person name="Beck M."/>
            <person name="Schiel-Bengelsdorf B."/>
            <person name="Bengelsdorf F.R."/>
            <person name="Daniel R."/>
            <person name="Duerre P."/>
        </authorList>
    </citation>
    <scope>NUCLEOTIDE SEQUENCE [LARGE SCALE GENOMIC DNA]</scope>
    <source>
        <strain evidence="6">DSM 5847</strain>
    </source>
</reference>
<dbReference type="PATRIC" id="fig|1121318.3.peg.316"/>
<name>A0A0L6ZEI5_9CLOT</name>
<evidence type="ECO:0000256" key="3">
    <source>
        <dbReference type="PROSITE-ProRule" id="PRU00492"/>
    </source>
</evidence>
<dbReference type="Pfam" id="PF03477">
    <property type="entry name" value="ATP-cone"/>
    <property type="match status" value="1"/>
</dbReference>
<comment type="caution">
    <text evidence="5">The sequence shown here is derived from an EMBL/GenBank/DDBJ whole genome shotgun (WGS) entry which is preliminary data.</text>
</comment>
<protein>
    <submittedName>
        <fullName evidence="5">Transcriptional repressor NrdR</fullName>
    </submittedName>
</protein>
<sequence>MLVIKKSGNLQDFQLEKIKTSIMRASDDINQPLNEADTHILAEKINNEIMKNYEEKIKWSEIRTIVVGALTSCGFSNVAKSYEEGAK</sequence>
<evidence type="ECO:0000259" key="4">
    <source>
        <dbReference type="PROSITE" id="PS51161"/>
    </source>
</evidence>
<feature type="domain" description="ATP-cone" evidence="4">
    <location>
        <begin position="1"/>
        <end position="87"/>
    </location>
</feature>
<dbReference type="Proteomes" id="UP000037043">
    <property type="component" value="Unassembled WGS sequence"/>
</dbReference>
<dbReference type="InterPro" id="IPR005144">
    <property type="entry name" value="ATP-cone_dom"/>
</dbReference>
<evidence type="ECO:0000313" key="6">
    <source>
        <dbReference type="Proteomes" id="UP000037043"/>
    </source>
</evidence>
<keyword evidence="6" id="KW-1185">Reference proteome</keyword>
<accession>A0A0L6ZEI5</accession>
<evidence type="ECO:0000256" key="2">
    <source>
        <dbReference type="ARBA" id="ARBA00022840"/>
    </source>
</evidence>
<dbReference type="EMBL" id="LHUR01000010">
    <property type="protein sequence ID" value="KOA21183.1"/>
    <property type="molecule type" value="Genomic_DNA"/>
</dbReference>
<gene>
    <name evidence="5" type="primary">nrdR_1</name>
    <name evidence="5" type="ORF">CLHOM_03130</name>
</gene>
<dbReference type="AlphaFoldDB" id="A0A0L6ZEI5"/>